<dbReference type="Proteomes" id="UP000799766">
    <property type="component" value="Unassembled WGS sequence"/>
</dbReference>
<gene>
    <name evidence="1" type="ORF">BDY21DRAFT_109540</name>
</gene>
<name>A0A6A6NR83_9PEZI</name>
<dbReference type="EMBL" id="MU001692">
    <property type="protein sequence ID" value="KAF2454330.1"/>
    <property type="molecule type" value="Genomic_DNA"/>
</dbReference>
<evidence type="ECO:0000313" key="2">
    <source>
        <dbReference type="Proteomes" id="UP000799766"/>
    </source>
</evidence>
<proteinExistence type="predicted"/>
<dbReference type="OrthoDB" id="2157530at2759"/>
<reference evidence="1" key="1">
    <citation type="journal article" date="2020" name="Stud. Mycol.">
        <title>101 Dothideomycetes genomes: a test case for predicting lifestyles and emergence of pathogens.</title>
        <authorList>
            <person name="Haridas S."/>
            <person name="Albert R."/>
            <person name="Binder M."/>
            <person name="Bloem J."/>
            <person name="Labutti K."/>
            <person name="Salamov A."/>
            <person name="Andreopoulos B."/>
            <person name="Baker S."/>
            <person name="Barry K."/>
            <person name="Bills G."/>
            <person name="Bluhm B."/>
            <person name="Cannon C."/>
            <person name="Castanera R."/>
            <person name="Culley D."/>
            <person name="Daum C."/>
            <person name="Ezra D."/>
            <person name="Gonzalez J."/>
            <person name="Henrissat B."/>
            <person name="Kuo A."/>
            <person name="Liang C."/>
            <person name="Lipzen A."/>
            <person name="Lutzoni F."/>
            <person name="Magnuson J."/>
            <person name="Mondo S."/>
            <person name="Nolan M."/>
            <person name="Ohm R."/>
            <person name="Pangilinan J."/>
            <person name="Park H.-J."/>
            <person name="Ramirez L."/>
            <person name="Alfaro M."/>
            <person name="Sun H."/>
            <person name="Tritt A."/>
            <person name="Yoshinaga Y."/>
            <person name="Zwiers L.-H."/>
            <person name="Turgeon B."/>
            <person name="Goodwin S."/>
            <person name="Spatafora J."/>
            <person name="Crous P."/>
            <person name="Grigoriev I."/>
        </authorList>
    </citation>
    <scope>NUCLEOTIDE SEQUENCE</scope>
    <source>
        <strain evidence="1">ATCC 16933</strain>
    </source>
</reference>
<sequence length="197" mass="22223">MTHFYMARFHACDNVGASEKILESRKMKTRGIFVDEIAVVRSSTSLQWTDANLVSKEALARLELFNSHFNSHPGLRKHFKNAENPFWRTLVLNTLSFTDARYGWKRRGVVEQGLDIVERTFTDGSSSTAFFDFSEASRNLQWQSFFITRSGYIGAGPQNAQPGDKIYVLLGGRMLIIVRPEGKDDEVGGPYTFIGGT</sequence>
<dbReference type="AlphaFoldDB" id="A0A6A6NR83"/>
<organism evidence="1 2">
    <name type="scientific">Lineolata rhizophorae</name>
    <dbReference type="NCBI Taxonomy" id="578093"/>
    <lineage>
        <taxon>Eukaryota</taxon>
        <taxon>Fungi</taxon>
        <taxon>Dikarya</taxon>
        <taxon>Ascomycota</taxon>
        <taxon>Pezizomycotina</taxon>
        <taxon>Dothideomycetes</taxon>
        <taxon>Dothideomycetes incertae sedis</taxon>
        <taxon>Lineolatales</taxon>
        <taxon>Lineolataceae</taxon>
        <taxon>Lineolata</taxon>
    </lineage>
</organism>
<evidence type="ECO:0000313" key="1">
    <source>
        <dbReference type="EMBL" id="KAF2454330.1"/>
    </source>
</evidence>
<dbReference type="Pfam" id="PF26639">
    <property type="entry name" value="Het-6_barrel"/>
    <property type="match status" value="1"/>
</dbReference>
<protein>
    <submittedName>
        <fullName evidence="1">Uncharacterized protein</fullName>
    </submittedName>
</protein>
<accession>A0A6A6NR83</accession>
<keyword evidence="2" id="KW-1185">Reference proteome</keyword>